<dbReference type="EMBL" id="AAVT01000003">
    <property type="protein sequence ID" value="EAW31548.1"/>
    <property type="molecule type" value="Genomic_DNA"/>
</dbReference>
<name>A0YCM9_9GAMM</name>
<dbReference type="Proteomes" id="UP000004931">
    <property type="component" value="Unassembled WGS sequence"/>
</dbReference>
<gene>
    <name evidence="1" type="ORF">GP2143_08359</name>
</gene>
<proteinExistence type="predicted"/>
<comment type="caution">
    <text evidence="1">The sequence shown here is derived from an EMBL/GenBank/DDBJ whole genome shotgun (WGS) entry which is preliminary data.</text>
</comment>
<dbReference type="AlphaFoldDB" id="A0YCM9"/>
<keyword evidence="2" id="KW-1185">Reference proteome</keyword>
<evidence type="ECO:0000313" key="2">
    <source>
        <dbReference type="Proteomes" id="UP000004931"/>
    </source>
</evidence>
<protein>
    <submittedName>
        <fullName evidence="1">Uncharacterized protein</fullName>
    </submittedName>
</protein>
<evidence type="ECO:0000313" key="1">
    <source>
        <dbReference type="EMBL" id="EAW31548.1"/>
    </source>
</evidence>
<reference evidence="1 2" key="1">
    <citation type="journal article" date="2010" name="J. Bacteriol.">
        <title>Genome sequence of the oligotrophic marine Gammaproteobacterium HTCC2143, isolated from the Oregon Coast.</title>
        <authorList>
            <person name="Oh H.M."/>
            <person name="Kang I."/>
            <person name="Ferriera S."/>
            <person name="Giovannoni S.J."/>
            <person name="Cho J.C."/>
        </authorList>
    </citation>
    <scope>NUCLEOTIDE SEQUENCE [LARGE SCALE GENOMIC DNA]</scope>
    <source>
        <strain evidence="1 2">HTCC2143</strain>
    </source>
</reference>
<accession>A0YCM9</accession>
<sequence length="34" mass="3830">MTEWHVDSERRAATDLAVDLNFSAHQIAVLFAQS</sequence>
<organism evidence="1 2">
    <name type="scientific">marine gamma proteobacterium HTCC2143</name>
    <dbReference type="NCBI Taxonomy" id="247633"/>
    <lineage>
        <taxon>Bacteria</taxon>
        <taxon>Pseudomonadati</taxon>
        <taxon>Pseudomonadota</taxon>
        <taxon>Gammaproteobacteria</taxon>
        <taxon>Cellvibrionales</taxon>
        <taxon>Spongiibacteraceae</taxon>
        <taxon>BD1-7 clade</taxon>
    </lineage>
</organism>